<feature type="transmembrane region" description="Helical" evidence="1">
    <location>
        <begin position="38"/>
        <end position="61"/>
    </location>
</feature>
<dbReference type="RefSeq" id="WP_050658868.1">
    <property type="nucleotide sequence ID" value="NZ_JBLXEP010000007.1"/>
</dbReference>
<proteinExistence type="predicted"/>
<feature type="transmembrane region" description="Helical" evidence="1">
    <location>
        <begin position="6"/>
        <end position="26"/>
    </location>
</feature>
<keyword evidence="3" id="KW-1185">Reference proteome</keyword>
<dbReference type="InterPro" id="IPR021313">
    <property type="entry name" value="DUF2909"/>
</dbReference>
<dbReference type="EMBL" id="RJUL01000011">
    <property type="protein sequence ID" value="ROQ22020.1"/>
    <property type="molecule type" value="Genomic_DNA"/>
</dbReference>
<keyword evidence="1" id="KW-1133">Transmembrane helix</keyword>
<dbReference type="Proteomes" id="UP000268033">
    <property type="component" value="Unassembled WGS sequence"/>
</dbReference>
<reference evidence="2 3" key="1">
    <citation type="submission" date="2018-11" db="EMBL/GenBank/DDBJ databases">
        <title>Genomic Encyclopedia of Type Strains, Phase IV (KMG-IV): sequencing the most valuable type-strain genomes for metagenomic binning, comparative biology and taxonomic classification.</title>
        <authorList>
            <person name="Goeker M."/>
        </authorList>
    </citation>
    <scope>NUCLEOTIDE SEQUENCE [LARGE SCALE GENOMIC DNA]</scope>
    <source>
        <strain evidence="2 3">DSM 21945</strain>
    </source>
</reference>
<gene>
    <name evidence="2" type="ORF">EDC28_111122</name>
</gene>
<evidence type="ECO:0000256" key="1">
    <source>
        <dbReference type="SAM" id="Phobius"/>
    </source>
</evidence>
<comment type="caution">
    <text evidence="2">The sequence shown here is derived from an EMBL/GenBank/DDBJ whole genome shotgun (WGS) entry which is preliminary data.</text>
</comment>
<dbReference type="Pfam" id="PF11137">
    <property type="entry name" value="DUF2909"/>
    <property type="match status" value="1"/>
</dbReference>
<dbReference type="STRING" id="584787.GCA_001247655_03391"/>
<dbReference type="AlphaFoldDB" id="A0A3N1P5N9"/>
<protein>
    <submittedName>
        <fullName evidence="2">DUF2909 family protein</fullName>
    </submittedName>
</protein>
<accession>A0A3N1P5N9</accession>
<organism evidence="2 3">
    <name type="scientific">Gallaecimonas pentaromativorans</name>
    <dbReference type="NCBI Taxonomy" id="584787"/>
    <lineage>
        <taxon>Bacteria</taxon>
        <taxon>Pseudomonadati</taxon>
        <taxon>Pseudomonadota</taxon>
        <taxon>Gammaproteobacteria</taxon>
        <taxon>Enterobacterales</taxon>
        <taxon>Gallaecimonadaceae</taxon>
        <taxon>Gallaecimonas</taxon>
    </lineage>
</organism>
<sequence>MLVKVLILGLVLYVLVNLFRALFVMLRHGEQGQMSRFLGRRLLASFLVLLLVVVLIALGVIEPHSTPY</sequence>
<keyword evidence="1" id="KW-0472">Membrane</keyword>
<evidence type="ECO:0000313" key="2">
    <source>
        <dbReference type="EMBL" id="ROQ22020.1"/>
    </source>
</evidence>
<evidence type="ECO:0000313" key="3">
    <source>
        <dbReference type="Proteomes" id="UP000268033"/>
    </source>
</evidence>
<name>A0A3N1P5N9_9GAMM</name>
<keyword evidence="1" id="KW-0812">Transmembrane</keyword>